<dbReference type="InterPro" id="IPR004045">
    <property type="entry name" value="Glutathione_S-Trfase_N"/>
</dbReference>
<sequence length="355" mass="38509">MAAEDLPIVLYHYVQSPYARRVIWYLNLRKIPYTECLQPPIMPRPDVAQLGVAYRRIPLLAIGRDVYLDTRLILQKLEALFPASEAHPSLSAAASNAEGRALQSGLLSAWTNDAGGLFWNGVSLMPAELPGTNDPKFLADRAEMMGLPRDGPSPISKEARAARRPQALCEIAEAMHLLESTLLAGSDSDGNSKNWLLGTERPTLADIEAVFVFVWLASMSALPKDTMGPEAFPRLYAWMARFTKTVEAAEKENGAPKSAGGDEAAKAIFGSAFAEAEGSVDGSNPIVVAEGLKKGDRVKVWPTDSGFGHKESGKLVSMSLKEIVVEVQGKEDSVRVHAPRHGFKVKKDVETSSNI</sequence>
<dbReference type="SUPFAM" id="SSF47616">
    <property type="entry name" value="GST C-terminal domain-like"/>
    <property type="match status" value="1"/>
</dbReference>
<dbReference type="Pfam" id="PF25907">
    <property type="entry name" value="DUF7962"/>
    <property type="match status" value="1"/>
</dbReference>
<keyword evidence="4" id="KW-1185">Reference proteome</keyword>
<organism evidence="3 4">
    <name type="scientific">Apiospora rasikravindrae</name>
    <dbReference type="NCBI Taxonomy" id="990691"/>
    <lineage>
        <taxon>Eukaryota</taxon>
        <taxon>Fungi</taxon>
        <taxon>Dikarya</taxon>
        <taxon>Ascomycota</taxon>
        <taxon>Pezizomycotina</taxon>
        <taxon>Sordariomycetes</taxon>
        <taxon>Xylariomycetidae</taxon>
        <taxon>Amphisphaeriales</taxon>
        <taxon>Apiosporaceae</taxon>
        <taxon>Apiospora</taxon>
    </lineage>
</organism>
<dbReference type="CDD" id="cd00570">
    <property type="entry name" value="GST_N_family"/>
    <property type="match status" value="1"/>
</dbReference>
<dbReference type="Gene3D" id="3.40.30.110">
    <property type="match status" value="2"/>
</dbReference>
<feature type="domain" description="GST N-terminal" evidence="1">
    <location>
        <begin position="10"/>
        <end position="84"/>
    </location>
</feature>
<evidence type="ECO:0000259" key="1">
    <source>
        <dbReference type="Pfam" id="PF13417"/>
    </source>
</evidence>
<dbReference type="InterPro" id="IPR036249">
    <property type="entry name" value="Thioredoxin-like_sf"/>
</dbReference>
<dbReference type="Proteomes" id="UP001444661">
    <property type="component" value="Unassembled WGS sequence"/>
</dbReference>
<reference evidence="3 4" key="1">
    <citation type="submission" date="2023-01" db="EMBL/GenBank/DDBJ databases">
        <title>Analysis of 21 Apiospora genomes using comparative genomics revels a genus with tremendous synthesis potential of carbohydrate active enzymes and secondary metabolites.</title>
        <authorList>
            <person name="Sorensen T."/>
        </authorList>
    </citation>
    <scope>NUCLEOTIDE SEQUENCE [LARGE SCALE GENOMIC DNA]</scope>
    <source>
        <strain evidence="3 4">CBS 33761</strain>
    </source>
</reference>
<dbReference type="InterPro" id="IPR058268">
    <property type="entry name" value="DUF7962"/>
</dbReference>
<dbReference type="Gene3D" id="1.20.1050.10">
    <property type="match status" value="1"/>
</dbReference>
<proteinExistence type="predicted"/>
<dbReference type="CDD" id="cd00299">
    <property type="entry name" value="GST_C_family"/>
    <property type="match status" value="1"/>
</dbReference>
<name>A0ABR1UBX5_9PEZI</name>
<dbReference type="InterPro" id="IPR036282">
    <property type="entry name" value="Glutathione-S-Trfase_C_sf"/>
</dbReference>
<dbReference type="Pfam" id="PF13417">
    <property type="entry name" value="GST_N_3"/>
    <property type="match status" value="1"/>
</dbReference>
<evidence type="ECO:0000313" key="4">
    <source>
        <dbReference type="Proteomes" id="UP001444661"/>
    </source>
</evidence>
<protein>
    <submittedName>
        <fullName evidence="3">Thioredoxin-like protein</fullName>
    </submittedName>
</protein>
<evidence type="ECO:0000259" key="2">
    <source>
        <dbReference type="Pfam" id="PF25907"/>
    </source>
</evidence>
<evidence type="ECO:0000313" key="3">
    <source>
        <dbReference type="EMBL" id="KAK8055399.1"/>
    </source>
</evidence>
<feature type="domain" description="DUF7962" evidence="2">
    <location>
        <begin position="122"/>
        <end position="251"/>
    </location>
</feature>
<gene>
    <name evidence="3" type="ORF">PG993_000626</name>
</gene>
<accession>A0ABR1UBX5</accession>
<comment type="caution">
    <text evidence="3">The sequence shown here is derived from an EMBL/GenBank/DDBJ whole genome shotgun (WGS) entry which is preliminary data.</text>
</comment>
<dbReference type="EMBL" id="JAQQWK010000001">
    <property type="protein sequence ID" value="KAK8055399.1"/>
    <property type="molecule type" value="Genomic_DNA"/>
</dbReference>
<dbReference type="SUPFAM" id="SSF52833">
    <property type="entry name" value="Thioredoxin-like"/>
    <property type="match status" value="1"/>
</dbReference>